<organism evidence="1">
    <name type="scientific">Oryza brachyantha</name>
    <name type="common">malo sina</name>
    <dbReference type="NCBI Taxonomy" id="4533"/>
    <lineage>
        <taxon>Eukaryota</taxon>
        <taxon>Viridiplantae</taxon>
        <taxon>Streptophyta</taxon>
        <taxon>Embryophyta</taxon>
        <taxon>Tracheophyta</taxon>
        <taxon>Spermatophyta</taxon>
        <taxon>Magnoliopsida</taxon>
        <taxon>Liliopsida</taxon>
        <taxon>Poales</taxon>
        <taxon>Poaceae</taxon>
        <taxon>BOP clade</taxon>
        <taxon>Oryzoideae</taxon>
        <taxon>Oryzeae</taxon>
        <taxon>Oryzinae</taxon>
        <taxon>Oryza</taxon>
    </lineage>
</organism>
<dbReference type="AlphaFoldDB" id="J3L539"/>
<dbReference type="Proteomes" id="UP000006038">
    <property type="component" value="Chromosome 1"/>
</dbReference>
<reference evidence="1" key="1">
    <citation type="journal article" date="2013" name="Nat. Commun.">
        <title>Whole-genome sequencing of Oryza brachyantha reveals mechanisms underlying Oryza genome evolution.</title>
        <authorList>
            <person name="Chen J."/>
            <person name="Huang Q."/>
            <person name="Gao D."/>
            <person name="Wang J."/>
            <person name="Lang Y."/>
            <person name="Liu T."/>
            <person name="Li B."/>
            <person name="Bai Z."/>
            <person name="Luis Goicoechea J."/>
            <person name="Liang C."/>
            <person name="Chen C."/>
            <person name="Zhang W."/>
            <person name="Sun S."/>
            <person name="Liao Y."/>
            <person name="Zhang X."/>
            <person name="Yang L."/>
            <person name="Song C."/>
            <person name="Wang M."/>
            <person name="Shi J."/>
            <person name="Liu G."/>
            <person name="Liu J."/>
            <person name="Zhou H."/>
            <person name="Zhou W."/>
            <person name="Yu Q."/>
            <person name="An N."/>
            <person name="Chen Y."/>
            <person name="Cai Q."/>
            <person name="Wang B."/>
            <person name="Liu B."/>
            <person name="Min J."/>
            <person name="Huang Y."/>
            <person name="Wu H."/>
            <person name="Li Z."/>
            <person name="Zhang Y."/>
            <person name="Yin Y."/>
            <person name="Song W."/>
            <person name="Jiang J."/>
            <person name="Jackson S.A."/>
            <person name="Wing R.A."/>
            <person name="Wang J."/>
            <person name="Chen M."/>
        </authorList>
    </citation>
    <scope>NUCLEOTIDE SEQUENCE [LARGE SCALE GENOMIC DNA]</scope>
    <source>
        <strain evidence="1">cv. IRGC 101232</strain>
    </source>
</reference>
<keyword evidence="2" id="KW-1185">Reference proteome</keyword>
<evidence type="ECO:0000313" key="2">
    <source>
        <dbReference type="Proteomes" id="UP000006038"/>
    </source>
</evidence>
<protein>
    <submittedName>
        <fullName evidence="1">Uncharacterized protein</fullName>
    </submittedName>
</protein>
<reference evidence="1" key="2">
    <citation type="submission" date="2013-04" db="UniProtKB">
        <authorList>
            <consortium name="EnsemblPlants"/>
        </authorList>
    </citation>
    <scope>IDENTIFICATION</scope>
</reference>
<proteinExistence type="predicted"/>
<evidence type="ECO:0000313" key="1">
    <source>
        <dbReference type="EnsemblPlants" id="OB01G43450.1"/>
    </source>
</evidence>
<dbReference type="EnsemblPlants" id="OB01G43450.1">
    <property type="protein sequence ID" value="OB01G43450.1"/>
    <property type="gene ID" value="OB01G43450"/>
</dbReference>
<accession>J3L539</accession>
<name>J3L539_ORYBR</name>
<dbReference type="OMA" id="IDMEDCH"/>
<dbReference type="Gramene" id="OB01G43450.1">
    <property type="protein sequence ID" value="OB01G43450.1"/>
    <property type="gene ID" value="OB01G43450"/>
</dbReference>
<sequence>MTCRSIALSKDNRRHIFLTYWFTQGVWAKLRSWINVAILVPRDDEEDLTTWWNRARTVFRFRYRAAFDSLCLLVTWLIWKERNARMFNQVASTVDKLFNDIRTEVMIWREAGIFREGEG</sequence>
<dbReference type="HOGENOM" id="CLU_000680_31_1_1"/>